<evidence type="ECO:0000256" key="9">
    <source>
        <dbReference type="ARBA" id="ARBA00023136"/>
    </source>
</evidence>
<evidence type="ECO:0000256" key="3">
    <source>
        <dbReference type="ARBA" id="ARBA00012438"/>
    </source>
</evidence>
<dbReference type="PANTHER" id="PTHR45436">
    <property type="entry name" value="SENSOR HISTIDINE KINASE YKOH"/>
    <property type="match status" value="1"/>
</dbReference>
<dbReference type="PRINTS" id="PR00344">
    <property type="entry name" value="BCTRLSENSOR"/>
</dbReference>
<dbReference type="InterPro" id="IPR005467">
    <property type="entry name" value="His_kinase_dom"/>
</dbReference>
<proteinExistence type="predicted"/>
<keyword evidence="9 10" id="KW-0472">Membrane</keyword>
<evidence type="ECO:0000313" key="12">
    <source>
        <dbReference type="EMBL" id="SEL96666.1"/>
    </source>
</evidence>
<feature type="domain" description="Histidine kinase" evidence="11">
    <location>
        <begin position="280"/>
        <end position="488"/>
    </location>
</feature>
<evidence type="ECO:0000256" key="4">
    <source>
        <dbReference type="ARBA" id="ARBA00022553"/>
    </source>
</evidence>
<dbReference type="InterPro" id="IPR050428">
    <property type="entry name" value="TCS_sensor_his_kinase"/>
</dbReference>
<comment type="subcellular location">
    <subcellularLocation>
        <location evidence="2">Membrane</location>
    </subcellularLocation>
</comment>
<accession>A0A1H7UIP4</accession>
<dbReference type="PANTHER" id="PTHR45436:SF5">
    <property type="entry name" value="SENSOR HISTIDINE KINASE TRCS"/>
    <property type="match status" value="1"/>
</dbReference>
<dbReference type="STRING" id="1036779.SAMN04515666_106286"/>
<sequence length="491" mass="52635">MLTSLRSLLIGLWLLIVLSAGATGFLFVSFYRETASVQAGRAQDRLASACRGIADRYTFFASGWRGPWPRRTDEELRQQLTNVVQLALAHSPEIEGGIWREAEGSLGYAFPTYEGTGPKTDLPAAEQPTIGEVNAAAATAGKPAMVERRGRSQILLLHACPLGGATDTGLTGWTMTRIAAGAEPAYNRLMIGFAVLAATVLGSALWLGWLLVAWSRRIARLEADLAAGHDADLPHLSPTGLPELDRLVHALNASGERLSEARRRAAGAERLAAVGRLVAGVAHEVRNPVAAMRLKAENALAAADEQRRISALGFILDQIARLDRLLRDLLTMSQPREPKAETVDLARFLAGIVVAFGDRADASQVSLIDRLDPAAGVGSPPSFDAGEIGRIVENLVGNALRHTPAGGRVELSATRRGENLVIAVRDDGPGVPSQIRERLFEPFVTGHPEGTGLGLAIAREIAGVHHATLRLLPSDRGAHFEIELPWRHRPS</sequence>
<evidence type="ECO:0000256" key="6">
    <source>
        <dbReference type="ARBA" id="ARBA00022692"/>
    </source>
</evidence>
<dbReference type="CDD" id="cd00082">
    <property type="entry name" value="HisKA"/>
    <property type="match status" value="1"/>
</dbReference>
<dbReference type="CDD" id="cd00075">
    <property type="entry name" value="HATPase"/>
    <property type="match status" value="1"/>
</dbReference>
<dbReference type="GO" id="GO:0016020">
    <property type="term" value="C:membrane"/>
    <property type="evidence" value="ECO:0007669"/>
    <property type="project" value="UniProtKB-SubCell"/>
</dbReference>
<dbReference type="Gene3D" id="1.10.287.130">
    <property type="match status" value="1"/>
</dbReference>
<dbReference type="EMBL" id="FOAN01000006">
    <property type="protein sequence ID" value="SEL96666.1"/>
    <property type="molecule type" value="Genomic_DNA"/>
</dbReference>
<dbReference type="InterPro" id="IPR004358">
    <property type="entry name" value="Sig_transdc_His_kin-like_C"/>
</dbReference>
<dbReference type="EC" id="2.7.13.3" evidence="3"/>
<dbReference type="SUPFAM" id="SSF55874">
    <property type="entry name" value="ATPase domain of HSP90 chaperone/DNA topoisomerase II/histidine kinase"/>
    <property type="match status" value="1"/>
</dbReference>
<keyword evidence="6 10" id="KW-0812">Transmembrane</keyword>
<evidence type="ECO:0000256" key="2">
    <source>
        <dbReference type="ARBA" id="ARBA00004370"/>
    </source>
</evidence>
<dbReference type="Pfam" id="PF00512">
    <property type="entry name" value="HisKA"/>
    <property type="match status" value="1"/>
</dbReference>
<dbReference type="PROSITE" id="PS50109">
    <property type="entry name" value="HIS_KIN"/>
    <property type="match status" value="1"/>
</dbReference>
<evidence type="ECO:0000259" key="11">
    <source>
        <dbReference type="PROSITE" id="PS50109"/>
    </source>
</evidence>
<evidence type="ECO:0000256" key="5">
    <source>
        <dbReference type="ARBA" id="ARBA00022679"/>
    </source>
</evidence>
<comment type="catalytic activity">
    <reaction evidence="1">
        <text>ATP + protein L-histidine = ADP + protein N-phospho-L-histidine.</text>
        <dbReference type="EC" id="2.7.13.3"/>
    </reaction>
</comment>
<dbReference type="OrthoDB" id="9815750at2"/>
<evidence type="ECO:0000256" key="7">
    <source>
        <dbReference type="ARBA" id="ARBA00022777"/>
    </source>
</evidence>
<reference evidence="13" key="1">
    <citation type="submission" date="2016-10" db="EMBL/GenBank/DDBJ databases">
        <authorList>
            <person name="Varghese N."/>
            <person name="Submissions S."/>
        </authorList>
    </citation>
    <scope>NUCLEOTIDE SEQUENCE [LARGE SCALE GENOMIC DNA]</scope>
    <source>
        <strain evidence="13">LMG 26383,CCUG 61248,R- 45681</strain>
    </source>
</reference>
<dbReference type="InterPro" id="IPR036890">
    <property type="entry name" value="HATPase_C_sf"/>
</dbReference>
<keyword evidence="7" id="KW-0418">Kinase</keyword>
<organism evidence="12 13">
    <name type="scientific">Bosea lupini</name>
    <dbReference type="NCBI Taxonomy" id="1036779"/>
    <lineage>
        <taxon>Bacteria</taxon>
        <taxon>Pseudomonadati</taxon>
        <taxon>Pseudomonadota</taxon>
        <taxon>Alphaproteobacteria</taxon>
        <taxon>Hyphomicrobiales</taxon>
        <taxon>Boseaceae</taxon>
        <taxon>Bosea</taxon>
    </lineage>
</organism>
<dbReference type="InterPro" id="IPR036097">
    <property type="entry name" value="HisK_dim/P_sf"/>
</dbReference>
<evidence type="ECO:0000256" key="8">
    <source>
        <dbReference type="ARBA" id="ARBA00022989"/>
    </source>
</evidence>
<keyword evidence="4" id="KW-0597">Phosphoprotein</keyword>
<dbReference type="GO" id="GO:0000155">
    <property type="term" value="F:phosphorelay sensor kinase activity"/>
    <property type="evidence" value="ECO:0007669"/>
    <property type="project" value="InterPro"/>
</dbReference>
<dbReference type="InterPro" id="IPR003594">
    <property type="entry name" value="HATPase_dom"/>
</dbReference>
<dbReference type="AlphaFoldDB" id="A0A1H7UIP4"/>
<keyword evidence="13" id="KW-1185">Reference proteome</keyword>
<dbReference type="InterPro" id="IPR003661">
    <property type="entry name" value="HisK_dim/P_dom"/>
</dbReference>
<dbReference type="SMART" id="SM00388">
    <property type="entry name" value="HisKA"/>
    <property type="match status" value="1"/>
</dbReference>
<gene>
    <name evidence="12" type="ORF">SAMN04515666_106286</name>
</gene>
<keyword evidence="5" id="KW-0808">Transferase</keyword>
<name>A0A1H7UIP4_9HYPH</name>
<dbReference type="RefSeq" id="WP_091837774.1">
    <property type="nucleotide sequence ID" value="NZ_FOAN01000006.1"/>
</dbReference>
<feature type="transmembrane region" description="Helical" evidence="10">
    <location>
        <begin position="189"/>
        <end position="212"/>
    </location>
</feature>
<dbReference type="SUPFAM" id="SSF47384">
    <property type="entry name" value="Homodimeric domain of signal transducing histidine kinase"/>
    <property type="match status" value="1"/>
</dbReference>
<evidence type="ECO:0000256" key="1">
    <source>
        <dbReference type="ARBA" id="ARBA00000085"/>
    </source>
</evidence>
<keyword evidence="8 10" id="KW-1133">Transmembrane helix</keyword>
<dbReference type="Gene3D" id="3.30.565.10">
    <property type="entry name" value="Histidine kinase-like ATPase, C-terminal domain"/>
    <property type="match status" value="1"/>
</dbReference>
<dbReference type="SMART" id="SM00387">
    <property type="entry name" value="HATPase_c"/>
    <property type="match status" value="1"/>
</dbReference>
<dbReference type="Pfam" id="PF02518">
    <property type="entry name" value="HATPase_c"/>
    <property type="match status" value="1"/>
</dbReference>
<protein>
    <recommendedName>
        <fullName evidence="3">histidine kinase</fullName>
        <ecNumber evidence="3">2.7.13.3</ecNumber>
    </recommendedName>
</protein>
<evidence type="ECO:0000256" key="10">
    <source>
        <dbReference type="SAM" id="Phobius"/>
    </source>
</evidence>
<evidence type="ECO:0000313" key="13">
    <source>
        <dbReference type="Proteomes" id="UP000199664"/>
    </source>
</evidence>
<dbReference type="Proteomes" id="UP000199664">
    <property type="component" value="Unassembled WGS sequence"/>
</dbReference>